<sequence length="139" mass="15803">MFHPIAESASDDARQIIFAANPCLDGLTYLGKRFTEAFDNIILLDHFRYVLERIEPGYDSDAGERMICFNARHSGWLNALEAVGARVDLRLVKQHHGPLGRVFLTYDPLSHYYAPLEEEEGQANAPDLYNVVEKLMYAD</sequence>
<organism evidence="1 2">
    <name type="scientific">Paramagnetospirillum caucaseum</name>
    <dbReference type="NCBI Taxonomy" id="1244869"/>
    <lineage>
        <taxon>Bacteria</taxon>
        <taxon>Pseudomonadati</taxon>
        <taxon>Pseudomonadota</taxon>
        <taxon>Alphaproteobacteria</taxon>
        <taxon>Rhodospirillales</taxon>
        <taxon>Magnetospirillaceae</taxon>
        <taxon>Paramagnetospirillum</taxon>
    </lineage>
</organism>
<dbReference type="AlphaFoldDB" id="M2ZLS5"/>
<name>M2ZLS5_9PROT</name>
<protein>
    <submittedName>
        <fullName evidence="1">Uncharacterized protein</fullName>
    </submittedName>
</protein>
<dbReference type="EMBL" id="AONQ01000075">
    <property type="protein sequence ID" value="EME68222.1"/>
    <property type="molecule type" value="Genomic_DNA"/>
</dbReference>
<reference evidence="1 2" key="1">
    <citation type="journal article" date="2014" name="Genome Announc.">
        <title>Draft Genome Sequence of Magnetospirillum sp. Strain SO-1, a Freshwater Magnetotactic Bacterium Isolated from the Ol'khovka River, Russia.</title>
        <authorList>
            <person name="Grouzdev D.S."/>
            <person name="Dziuba M.V."/>
            <person name="Sukhacheva M.S."/>
            <person name="Mardanov A.V."/>
            <person name="Beletskiy A.V."/>
            <person name="Kuznetsov B.B."/>
            <person name="Skryabin K.G."/>
        </authorList>
    </citation>
    <scope>NUCLEOTIDE SEQUENCE [LARGE SCALE GENOMIC DNA]</scope>
    <source>
        <strain evidence="1 2">SO-1</strain>
    </source>
</reference>
<accession>M2ZLS5</accession>
<proteinExistence type="predicted"/>
<gene>
    <name evidence="1" type="ORF">H261_19526</name>
</gene>
<keyword evidence="2" id="KW-1185">Reference proteome</keyword>
<evidence type="ECO:0000313" key="2">
    <source>
        <dbReference type="Proteomes" id="UP000011744"/>
    </source>
</evidence>
<evidence type="ECO:0000313" key="1">
    <source>
        <dbReference type="EMBL" id="EME68222.1"/>
    </source>
</evidence>
<dbReference type="Proteomes" id="UP000011744">
    <property type="component" value="Unassembled WGS sequence"/>
</dbReference>
<comment type="caution">
    <text evidence="1">The sequence shown here is derived from an EMBL/GenBank/DDBJ whole genome shotgun (WGS) entry which is preliminary data.</text>
</comment>